<feature type="non-terminal residue" evidence="1">
    <location>
        <position position="89"/>
    </location>
</feature>
<dbReference type="EMBL" id="JBJQND010000006">
    <property type="protein sequence ID" value="KAL3872595.1"/>
    <property type="molecule type" value="Genomic_DNA"/>
</dbReference>
<keyword evidence="2" id="KW-1185">Reference proteome</keyword>
<dbReference type="AlphaFoldDB" id="A0ABD3WGE5"/>
<accession>A0ABD3WGE5</accession>
<sequence>MKSGQSYRIRVGDKDTLCNVNLLKRYRVKKEIPTEFVVATVVTEEQEDNTGQAELLPSCPLAKEEIYVDVILDVTLTLDQRKKVESVPQ</sequence>
<evidence type="ECO:0000313" key="2">
    <source>
        <dbReference type="Proteomes" id="UP001634394"/>
    </source>
</evidence>
<reference evidence="1 2" key="1">
    <citation type="submission" date="2024-11" db="EMBL/GenBank/DDBJ databases">
        <title>Chromosome-level genome assembly of the freshwater bivalve Anodonta woodiana.</title>
        <authorList>
            <person name="Chen X."/>
        </authorList>
    </citation>
    <scope>NUCLEOTIDE SEQUENCE [LARGE SCALE GENOMIC DNA]</scope>
    <source>
        <strain evidence="1">MN2024</strain>
        <tissue evidence="1">Gills</tissue>
    </source>
</reference>
<organism evidence="1 2">
    <name type="scientific">Sinanodonta woodiana</name>
    <name type="common">Chinese pond mussel</name>
    <name type="synonym">Anodonta woodiana</name>
    <dbReference type="NCBI Taxonomy" id="1069815"/>
    <lineage>
        <taxon>Eukaryota</taxon>
        <taxon>Metazoa</taxon>
        <taxon>Spiralia</taxon>
        <taxon>Lophotrochozoa</taxon>
        <taxon>Mollusca</taxon>
        <taxon>Bivalvia</taxon>
        <taxon>Autobranchia</taxon>
        <taxon>Heteroconchia</taxon>
        <taxon>Palaeoheterodonta</taxon>
        <taxon>Unionida</taxon>
        <taxon>Unionoidea</taxon>
        <taxon>Unionidae</taxon>
        <taxon>Unioninae</taxon>
        <taxon>Sinanodonta</taxon>
    </lineage>
</organism>
<evidence type="ECO:0000313" key="1">
    <source>
        <dbReference type="EMBL" id="KAL3872595.1"/>
    </source>
</evidence>
<name>A0ABD3WGE5_SINWO</name>
<gene>
    <name evidence="1" type="ORF">ACJMK2_035810</name>
</gene>
<dbReference type="Proteomes" id="UP001634394">
    <property type="component" value="Unassembled WGS sequence"/>
</dbReference>
<comment type="caution">
    <text evidence="1">The sequence shown here is derived from an EMBL/GenBank/DDBJ whole genome shotgun (WGS) entry which is preliminary data.</text>
</comment>
<proteinExistence type="predicted"/>
<protein>
    <submittedName>
        <fullName evidence="1">Uncharacterized protein</fullName>
    </submittedName>
</protein>